<dbReference type="AlphaFoldDB" id="A0A151V4P9"/>
<protein>
    <submittedName>
        <fullName evidence="1">Uncharacterized protein</fullName>
    </submittedName>
</protein>
<dbReference type="EMBL" id="JH165178">
    <property type="protein sequence ID" value="KYQ30550.1"/>
    <property type="molecule type" value="Genomic_DNA"/>
</dbReference>
<keyword evidence="2" id="KW-1185">Reference proteome</keyword>
<reference evidence="1 2" key="1">
    <citation type="journal article" date="2005" name="Nature">
        <title>The genome sequence of the rice blast fungus Magnaporthe grisea.</title>
        <authorList>
            <person name="Dean R.A."/>
            <person name="Talbot N.J."/>
            <person name="Ebbole D.J."/>
            <person name="Farman M.L."/>
            <person name="Mitchell T.K."/>
            <person name="Orbach M.J."/>
            <person name="Thon M."/>
            <person name="Kulkarni R."/>
            <person name="Xu J.R."/>
            <person name="Pan H."/>
            <person name="Read N.D."/>
            <person name="Lee Y.H."/>
            <person name="Carbone I."/>
            <person name="Brown D."/>
            <person name="Oh Y.Y."/>
            <person name="Donofrio N."/>
            <person name="Jeong J.S."/>
            <person name="Soanes D.M."/>
            <person name="Djonovic S."/>
            <person name="Kolomiets E."/>
            <person name="Rehmeyer C."/>
            <person name="Li W."/>
            <person name="Harding M."/>
            <person name="Kim S."/>
            <person name="Lebrun M.H."/>
            <person name="Bohnert H."/>
            <person name="Coughlan S."/>
            <person name="Butler J."/>
            <person name="Calvo S."/>
            <person name="Ma L.J."/>
            <person name="Nicol R."/>
            <person name="Purcell S."/>
            <person name="Nusbaum C."/>
            <person name="Galagan J.E."/>
            <person name="Birren B.W."/>
        </authorList>
    </citation>
    <scope>NUCLEOTIDE SEQUENCE [LARGE SCALE GENOMIC DNA]</scope>
    <source>
        <strain evidence="2">70-15 / ATCC MYA-4617 / FGSC 8958</strain>
    </source>
</reference>
<dbReference type="GeneID" id="27922208"/>
<evidence type="ECO:0000313" key="2">
    <source>
        <dbReference type="Proteomes" id="UP000009058"/>
    </source>
</evidence>
<proteinExistence type="predicted"/>
<name>A0A151V4P9_PYRO7</name>
<evidence type="ECO:0000313" key="1">
    <source>
        <dbReference type="EMBL" id="KYQ30550.1"/>
    </source>
</evidence>
<sequence>MAVAINAFGGCLARLFLCRMFCFTTYAATRLPYAATYFAISLATVVVNDKHLSLRDSHQYWNQNCTLRDHQSPRIAFFIPSPFGYEATVALVFDTPWWAQVITVAFASVRVMDYGCMAE</sequence>
<dbReference type="RefSeq" id="XP_016846054.1">
    <property type="nucleotide sequence ID" value="XM_016990585.1"/>
</dbReference>
<gene>
    <name evidence="1" type="ORF">MGG_18124</name>
</gene>
<dbReference type="Proteomes" id="UP000009058">
    <property type="component" value="Unassembled WGS sequence"/>
</dbReference>
<dbReference type="KEGG" id="mgr:MGG_18124"/>
<organism evidence="1 2">
    <name type="scientific">Pyricularia oryzae (strain 70-15 / ATCC MYA-4617 / FGSC 8958)</name>
    <name type="common">Rice blast fungus</name>
    <name type="synonym">Magnaporthe oryzae</name>
    <dbReference type="NCBI Taxonomy" id="242507"/>
    <lineage>
        <taxon>Eukaryota</taxon>
        <taxon>Fungi</taxon>
        <taxon>Dikarya</taxon>
        <taxon>Ascomycota</taxon>
        <taxon>Pezizomycotina</taxon>
        <taxon>Sordariomycetes</taxon>
        <taxon>Sordariomycetidae</taxon>
        <taxon>Magnaporthales</taxon>
        <taxon>Pyriculariaceae</taxon>
        <taxon>Pyricularia</taxon>
    </lineage>
</organism>
<dbReference type="InParanoid" id="A0A151V4P9"/>
<dbReference type="VEuPathDB" id="FungiDB:MGG_18124"/>
<accession>A0A151V4P9</accession>